<feature type="domain" description="Thioredoxin" evidence="1">
    <location>
        <begin position="29"/>
        <end position="173"/>
    </location>
</feature>
<name>A0A7C3EZJ8_UNCW3</name>
<dbReference type="InterPro" id="IPR050553">
    <property type="entry name" value="Thioredoxin_ResA/DsbE_sf"/>
</dbReference>
<dbReference type="CDD" id="cd02966">
    <property type="entry name" value="TlpA_like_family"/>
    <property type="match status" value="1"/>
</dbReference>
<dbReference type="EMBL" id="DSLG01000002">
    <property type="protein sequence ID" value="HEA86531.1"/>
    <property type="molecule type" value="Genomic_DNA"/>
</dbReference>
<sequence>MADKPGGLMKKALLLVVAFLFFAAAFGAGKKYEPAPDFTLRDVNGNEVTLHDLLKHGPVYLECWDLPCVNCIAELDALLPVYDSLKDRGLQIVALSVDKPADENRVRAFVRAKKWPYIVLLDQQQRVKKAYNIIIKPTAYLINMNGEIVYTHIGYKKGDEKRIAEEMVKWLPPRDSVPPEQPPQEK</sequence>
<proteinExistence type="predicted"/>
<dbReference type="AlphaFoldDB" id="A0A7C3EZJ8"/>
<dbReference type="Gene3D" id="3.40.30.10">
    <property type="entry name" value="Glutaredoxin"/>
    <property type="match status" value="1"/>
</dbReference>
<gene>
    <name evidence="2" type="ORF">ENP94_00790</name>
    <name evidence="3" type="ORF">ENS16_04605</name>
</gene>
<dbReference type="Pfam" id="PF00578">
    <property type="entry name" value="AhpC-TSA"/>
    <property type="match status" value="1"/>
</dbReference>
<dbReference type="SUPFAM" id="SSF52833">
    <property type="entry name" value="Thioredoxin-like"/>
    <property type="match status" value="1"/>
</dbReference>
<dbReference type="EMBL" id="DSTU01000006">
    <property type="protein sequence ID" value="HFJ53953.1"/>
    <property type="molecule type" value="Genomic_DNA"/>
</dbReference>
<evidence type="ECO:0000313" key="3">
    <source>
        <dbReference type="EMBL" id="HFJ53953.1"/>
    </source>
</evidence>
<dbReference type="InterPro" id="IPR036249">
    <property type="entry name" value="Thioredoxin-like_sf"/>
</dbReference>
<accession>A0A7C3EZJ8</accession>
<dbReference type="PROSITE" id="PS51352">
    <property type="entry name" value="THIOREDOXIN_2"/>
    <property type="match status" value="1"/>
</dbReference>
<evidence type="ECO:0000259" key="1">
    <source>
        <dbReference type="PROSITE" id="PS51352"/>
    </source>
</evidence>
<dbReference type="PANTHER" id="PTHR42852">
    <property type="entry name" value="THIOL:DISULFIDE INTERCHANGE PROTEIN DSBE"/>
    <property type="match status" value="1"/>
</dbReference>
<comment type="caution">
    <text evidence="3">The sequence shown here is derived from an EMBL/GenBank/DDBJ whole genome shotgun (WGS) entry which is preliminary data.</text>
</comment>
<organism evidence="3">
    <name type="scientific">candidate division WOR-3 bacterium</name>
    <dbReference type="NCBI Taxonomy" id="2052148"/>
    <lineage>
        <taxon>Bacteria</taxon>
        <taxon>Bacteria division WOR-3</taxon>
    </lineage>
</organism>
<dbReference type="GO" id="GO:0016209">
    <property type="term" value="F:antioxidant activity"/>
    <property type="evidence" value="ECO:0007669"/>
    <property type="project" value="InterPro"/>
</dbReference>
<dbReference type="InterPro" id="IPR013766">
    <property type="entry name" value="Thioredoxin_domain"/>
</dbReference>
<dbReference type="PANTHER" id="PTHR42852:SF13">
    <property type="entry name" value="PROTEIN DIPZ"/>
    <property type="match status" value="1"/>
</dbReference>
<evidence type="ECO:0000313" key="2">
    <source>
        <dbReference type="EMBL" id="HEA86531.1"/>
    </source>
</evidence>
<dbReference type="InterPro" id="IPR000866">
    <property type="entry name" value="AhpC/TSA"/>
</dbReference>
<dbReference type="GO" id="GO:0016491">
    <property type="term" value="F:oxidoreductase activity"/>
    <property type="evidence" value="ECO:0007669"/>
    <property type="project" value="InterPro"/>
</dbReference>
<protein>
    <submittedName>
        <fullName evidence="3">TlpA family protein disulfide reductase</fullName>
    </submittedName>
</protein>
<reference evidence="3" key="1">
    <citation type="journal article" date="2020" name="mSystems">
        <title>Genome- and Community-Level Interaction Insights into Carbon Utilization and Element Cycling Functions of Hydrothermarchaeota in Hydrothermal Sediment.</title>
        <authorList>
            <person name="Zhou Z."/>
            <person name="Liu Y."/>
            <person name="Xu W."/>
            <person name="Pan J."/>
            <person name="Luo Z.H."/>
            <person name="Li M."/>
        </authorList>
    </citation>
    <scope>NUCLEOTIDE SEQUENCE [LARGE SCALE GENOMIC DNA]</scope>
    <source>
        <strain evidence="2">SpSt-265</strain>
        <strain evidence="3">SpSt-465</strain>
    </source>
</reference>